<evidence type="ECO:0000256" key="4">
    <source>
        <dbReference type="SAM" id="Phobius"/>
    </source>
</evidence>
<dbReference type="InterPro" id="IPR050671">
    <property type="entry name" value="CD300_family_receptors"/>
</dbReference>
<evidence type="ECO:0000256" key="3">
    <source>
        <dbReference type="ARBA" id="ARBA00023136"/>
    </source>
</evidence>
<dbReference type="InterPro" id="IPR013106">
    <property type="entry name" value="Ig_V-set"/>
</dbReference>
<proteinExistence type="predicted"/>
<comment type="caution">
    <text evidence="6">The sequence shown here is derived from an EMBL/GenBank/DDBJ whole genome shotgun (WGS) entry which is preliminary data.</text>
</comment>
<dbReference type="InterPro" id="IPR036179">
    <property type="entry name" value="Ig-like_dom_sf"/>
</dbReference>
<evidence type="ECO:0000313" key="7">
    <source>
        <dbReference type="Proteomes" id="UP000824219"/>
    </source>
</evidence>
<keyword evidence="4" id="KW-1133">Transmembrane helix</keyword>
<comment type="subcellular location">
    <subcellularLocation>
        <location evidence="1">Membrane</location>
    </subcellularLocation>
</comment>
<keyword evidence="3 4" id="KW-0472">Membrane</keyword>
<evidence type="ECO:0000313" key="6">
    <source>
        <dbReference type="EMBL" id="KAG7332547.1"/>
    </source>
</evidence>
<evidence type="ECO:0000256" key="1">
    <source>
        <dbReference type="ARBA" id="ARBA00004370"/>
    </source>
</evidence>
<dbReference type="InterPro" id="IPR003599">
    <property type="entry name" value="Ig_sub"/>
</dbReference>
<dbReference type="OrthoDB" id="9805957at2759"/>
<dbReference type="Pfam" id="PF07686">
    <property type="entry name" value="V-set"/>
    <property type="match status" value="1"/>
</dbReference>
<keyword evidence="2 4" id="KW-0812">Transmembrane</keyword>
<feature type="transmembrane region" description="Helical" evidence="4">
    <location>
        <begin position="202"/>
        <end position="225"/>
    </location>
</feature>
<dbReference type="SUPFAM" id="SSF48726">
    <property type="entry name" value="Immunoglobulin"/>
    <property type="match status" value="1"/>
</dbReference>
<dbReference type="PANTHER" id="PTHR11860">
    <property type="entry name" value="POLYMERIC-IMMUNOGLOBULIN RECEPTOR"/>
    <property type="match status" value="1"/>
</dbReference>
<dbReference type="EMBL" id="JAHKSW010000005">
    <property type="protein sequence ID" value="KAG7332547.1"/>
    <property type="molecule type" value="Genomic_DNA"/>
</dbReference>
<sequence>MYRSIACCAEVRKNSGDVKKTMQTFVRTLSFFQVLISVTVKTKAESVFTGTEGGSVDISCKYPDGYRYTPMYFCRHPCYSSDVLIKSQKVDKAISRGRYTALNTPSGRSFSVTIRHLRLKDSGVYYCGVDKWGYDILIKVKLNVTKDITVPVSTHAPVSRQNQRSEVAEFPSATTVTTATADCFTSYEQTSSTTSVDPHGQLLAVGGGVLGLLLCCVLVTLVILYRKTSTNLTSPASEIQISQAPPDQEDICHVYDEILAVYSLGGPATGDESSATYSTIQLPASADNDCSPYSLVAPH</sequence>
<dbReference type="Gene3D" id="2.60.40.10">
    <property type="entry name" value="Immunoglobulins"/>
    <property type="match status" value="1"/>
</dbReference>
<feature type="domain" description="Immunoglobulin" evidence="5">
    <location>
        <begin position="45"/>
        <end position="145"/>
    </location>
</feature>
<evidence type="ECO:0000256" key="2">
    <source>
        <dbReference type="ARBA" id="ARBA00022692"/>
    </source>
</evidence>
<dbReference type="SMART" id="SM00409">
    <property type="entry name" value="IG"/>
    <property type="match status" value="1"/>
</dbReference>
<dbReference type="InterPro" id="IPR013783">
    <property type="entry name" value="Ig-like_fold"/>
</dbReference>
<accession>A0A9D3P1E1</accession>
<dbReference type="AlphaFoldDB" id="A0A9D3P1E1"/>
<organism evidence="6 7">
    <name type="scientific">Hemibagrus wyckioides</name>
    <dbReference type="NCBI Taxonomy" id="337641"/>
    <lineage>
        <taxon>Eukaryota</taxon>
        <taxon>Metazoa</taxon>
        <taxon>Chordata</taxon>
        <taxon>Craniata</taxon>
        <taxon>Vertebrata</taxon>
        <taxon>Euteleostomi</taxon>
        <taxon>Actinopterygii</taxon>
        <taxon>Neopterygii</taxon>
        <taxon>Teleostei</taxon>
        <taxon>Ostariophysi</taxon>
        <taxon>Siluriformes</taxon>
        <taxon>Bagridae</taxon>
        <taxon>Hemibagrus</taxon>
    </lineage>
</organism>
<dbReference type="GO" id="GO:0004888">
    <property type="term" value="F:transmembrane signaling receptor activity"/>
    <property type="evidence" value="ECO:0007669"/>
    <property type="project" value="TreeGrafter"/>
</dbReference>
<dbReference type="GO" id="GO:0005886">
    <property type="term" value="C:plasma membrane"/>
    <property type="evidence" value="ECO:0007669"/>
    <property type="project" value="TreeGrafter"/>
</dbReference>
<keyword evidence="7" id="KW-1185">Reference proteome</keyword>
<evidence type="ECO:0000259" key="5">
    <source>
        <dbReference type="SMART" id="SM00409"/>
    </source>
</evidence>
<protein>
    <recommendedName>
        <fullName evidence="5">Immunoglobulin domain-containing protein</fullName>
    </recommendedName>
</protein>
<name>A0A9D3P1E1_9TELE</name>
<reference evidence="6 7" key="1">
    <citation type="submission" date="2021-06" db="EMBL/GenBank/DDBJ databases">
        <title>Chromosome-level genome assembly of the red-tail catfish (Hemibagrus wyckioides).</title>
        <authorList>
            <person name="Shao F."/>
        </authorList>
    </citation>
    <scope>NUCLEOTIDE SEQUENCE [LARGE SCALE GENOMIC DNA]</scope>
    <source>
        <strain evidence="6">EC202008001</strain>
        <tissue evidence="6">Blood</tissue>
    </source>
</reference>
<gene>
    <name evidence="6" type="ORF">KOW79_004381</name>
</gene>
<dbReference type="Proteomes" id="UP000824219">
    <property type="component" value="Linkage Group LG05"/>
</dbReference>
<dbReference type="PANTHER" id="PTHR11860:SF118">
    <property type="entry name" value="CMRF35-LIKE MOLECULE 3-RELATED"/>
    <property type="match status" value="1"/>
</dbReference>